<dbReference type="AlphaFoldDB" id="A0A2I3NEI1"/>
<evidence type="ECO:0000313" key="3">
    <source>
        <dbReference type="Proteomes" id="UP000028761"/>
    </source>
</evidence>
<name>A0A2I3NEI1_PAPAN</name>
<reference evidence="2 3" key="1">
    <citation type="submission" date="2012-03" db="EMBL/GenBank/DDBJ databases">
        <title>Whole Genome Assembly of Papio anubis.</title>
        <authorList>
            <person name="Liu Y.L."/>
            <person name="Abraham K.A."/>
            <person name="Akbar H.A."/>
            <person name="Ali S.A."/>
            <person name="Anosike U.A."/>
            <person name="Aqrawi P.A."/>
            <person name="Arias F.A."/>
            <person name="Attaway T.A."/>
            <person name="Awwad R.A."/>
            <person name="Babu C.B."/>
            <person name="Bandaranaike D.B."/>
            <person name="Battles P.B."/>
            <person name="Bell A.B."/>
            <person name="Beltran B.B."/>
            <person name="Berhane-Mersha D.B."/>
            <person name="Bess C.B."/>
            <person name="Bickham C.B."/>
            <person name="Bolden T.B."/>
            <person name="Carter K.C."/>
            <person name="Chau D.C."/>
            <person name="Chavez A.C."/>
            <person name="Clerc-Blankenburg K.C."/>
            <person name="Coyle M.C."/>
            <person name="Dao M.D."/>
            <person name="Davila M.L.D."/>
            <person name="Davy-Carroll L.D."/>
            <person name="Denson S.D."/>
            <person name="Dinh H.D."/>
            <person name="Fernandez S.F."/>
            <person name="Fernando P.F."/>
            <person name="Forbes L.F."/>
            <person name="Francis C.F."/>
            <person name="Francisco L.F."/>
            <person name="Fu Q.F."/>
            <person name="Garcia-Iii R.G."/>
            <person name="Garrett T.G."/>
            <person name="Gross S.G."/>
            <person name="Gubbala S.G."/>
            <person name="Hirani K.H."/>
            <person name="Hogues M.H."/>
            <person name="Hollins B.H."/>
            <person name="Jackson L.J."/>
            <person name="Javaid M.J."/>
            <person name="Jhangiani S.J."/>
            <person name="Johnson A.J."/>
            <person name="Johnson B.J."/>
            <person name="Jones J.J."/>
            <person name="Joshi V.J."/>
            <person name="Kalu J.K."/>
            <person name="Khan N.K."/>
            <person name="Korchina V.K."/>
            <person name="Kovar C.K."/>
            <person name="Lago L.L."/>
            <person name="Lara F.L."/>
            <person name="Le T.-K.L."/>
            <person name="Lee S.L."/>
            <person name="Legall-Iii F.L."/>
            <person name="Lemon S.L."/>
            <person name="Liu J.L."/>
            <person name="Liu Y.-S.L."/>
            <person name="Liyanage D.L."/>
            <person name="Lopez J.L."/>
            <person name="Lorensuhewa L.L."/>
            <person name="Mata R.M."/>
            <person name="Mathew T.M."/>
            <person name="Mercado C.M."/>
            <person name="Mercado I.M."/>
            <person name="Morales K.M."/>
            <person name="Morgan M.M."/>
            <person name="Munidasa M.M."/>
            <person name="Ngo D.N."/>
            <person name="Nguyen L.N."/>
            <person name="Nguyen T.N."/>
            <person name="Nguyen N.N."/>
            <person name="Obregon M.O."/>
            <person name="Okwuonu G.O."/>
            <person name="Ongeri F.O."/>
            <person name="Onwere C.O."/>
            <person name="Osifeso I.O."/>
            <person name="Parra A.P."/>
            <person name="Patil S.P."/>
            <person name="Perez A.P."/>
            <person name="Perez Y.P."/>
            <person name="Pham C.P."/>
            <person name="Pu L.-L.P."/>
            <person name="Puazo M.P."/>
            <person name="Quiroz J.Q."/>
            <person name="Rouhana J.R."/>
            <person name="Ruiz M.R."/>
            <person name="Ruiz S.-J.R."/>
            <person name="Saada N.S."/>
            <person name="Santibanez J.S."/>
            <person name="Scheel M.S."/>
            <person name="Schneider B.S."/>
            <person name="Simmons D.S."/>
            <person name="Sisson I.S."/>
            <person name="Tang L.-Y.T."/>
            <person name="Thornton R.T."/>
            <person name="Tisius J.T."/>
            <person name="Toledanes G.T."/>
            <person name="Trejos Z.T."/>
            <person name="Usmani K.U."/>
            <person name="Varghese R.V."/>
            <person name="Vattathil S.V."/>
            <person name="Vee V.V."/>
            <person name="Walker D.W."/>
            <person name="Weissenberger G.W."/>
            <person name="White C.W."/>
            <person name="Williams A.W."/>
            <person name="Woodworth J.W."/>
            <person name="Wright R.W."/>
            <person name="Zhu Y.Z."/>
            <person name="Han Y.H."/>
            <person name="Newsham I.N."/>
            <person name="Nazareth L.N."/>
            <person name="Worley K.W."/>
            <person name="Muzny D.M."/>
            <person name="Rogers J.R."/>
            <person name="Gibbs R.G."/>
        </authorList>
    </citation>
    <scope>NUCLEOTIDE SEQUENCE [LARGE SCALE GENOMIC DNA]</scope>
</reference>
<protein>
    <submittedName>
        <fullName evidence="2">Uncharacterized protein</fullName>
    </submittedName>
</protein>
<sequence length="141" mass="15009">MSDMRCVDCGTRLGHTRRHPTRFWGKTLPGLTLVAAPASQPARRPPGSEEDAPATQPGARLVGPDSPWAPVFCRRLARAGHIKLWNAVGCILWSCPRSPGRGHAVGQGLEGGGGCPWATPPSLGGADSCDTKYSLWQKKCL</sequence>
<dbReference type="GeneTree" id="ENSGT00910000147994"/>
<feature type="region of interest" description="Disordered" evidence="1">
    <location>
        <begin position="37"/>
        <end position="62"/>
    </location>
</feature>
<accession>A0A2I3NEI1</accession>
<evidence type="ECO:0000313" key="2">
    <source>
        <dbReference type="Ensembl" id="ENSPANP00000046258.1"/>
    </source>
</evidence>
<reference evidence="2" key="3">
    <citation type="submission" date="2025-09" db="UniProtKB">
        <authorList>
            <consortium name="Ensembl"/>
        </authorList>
    </citation>
    <scope>IDENTIFICATION</scope>
</reference>
<dbReference type="Bgee" id="ENSPANG00000034369">
    <property type="expression patterns" value="Expressed in thymus and 49 other cell types or tissues"/>
</dbReference>
<organism evidence="2 3">
    <name type="scientific">Papio anubis</name>
    <name type="common">Olive baboon</name>
    <dbReference type="NCBI Taxonomy" id="9555"/>
    <lineage>
        <taxon>Eukaryota</taxon>
        <taxon>Metazoa</taxon>
        <taxon>Chordata</taxon>
        <taxon>Craniata</taxon>
        <taxon>Vertebrata</taxon>
        <taxon>Euteleostomi</taxon>
        <taxon>Mammalia</taxon>
        <taxon>Eutheria</taxon>
        <taxon>Euarchontoglires</taxon>
        <taxon>Primates</taxon>
        <taxon>Haplorrhini</taxon>
        <taxon>Catarrhini</taxon>
        <taxon>Cercopithecidae</taxon>
        <taxon>Cercopithecinae</taxon>
        <taxon>Papio</taxon>
    </lineage>
</organism>
<keyword evidence="3" id="KW-1185">Reference proteome</keyword>
<evidence type="ECO:0000256" key="1">
    <source>
        <dbReference type="SAM" id="MobiDB-lite"/>
    </source>
</evidence>
<dbReference type="Ensembl" id="ENSPANT00000042985.2">
    <property type="protein sequence ID" value="ENSPANP00000046258.1"/>
    <property type="gene ID" value="ENSPANG00000034369.2"/>
</dbReference>
<proteinExistence type="predicted"/>
<dbReference type="Proteomes" id="UP000028761">
    <property type="component" value="Chromosome 13"/>
</dbReference>
<dbReference type="OMA" id="HIKLWNA"/>
<reference evidence="2" key="2">
    <citation type="submission" date="2025-08" db="UniProtKB">
        <authorList>
            <consortium name="Ensembl"/>
        </authorList>
    </citation>
    <scope>IDENTIFICATION</scope>
</reference>